<protein>
    <submittedName>
        <fullName evidence="1">Uncharacterized protein</fullName>
    </submittedName>
</protein>
<dbReference type="AlphaFoldDB" id="A0A2T5JD45"/>
<proteinExistence type="predicted"/>
<sequence length="194" mass="21294">MARSIKKVRGKTQRCAAADKVSLYLDCLPNVMKIGKLILCPLFLLLIVSLQVAYSQPAASRARVYELLKAGDADAITAELGTLKDSQWKQKEGYQGALLMKKAGLLKKAKEKLNTFKEGRIKLETAIANNAGDAELHFLRLIIEENAPKVVKYKADLAADAAIIIKHHKEMPAAAQEALADYVKTSKILHPSDL</sequence>
<gene>
    <name evidence="1" type="ORF">C8P68_102512</name>
</gene>
<name>A0A2T5JD45_9SPHI</name>
<accession>A0A2T5JD45</accession>
<comment type="caution">
    <text evidence="1">The sequence shown here is derived from an EMBL/GenBank/DDBJ whole genome shotgun (WGS) entry which is preliminary data.</text>
</comment>
<dbReference type="Proteomes" id="UP000244168">
    <property type="component" value="Unassembled WGS sequence"/>
</dbReference>
<evidence type="ECO:0000313" key="1">
    <source>
        <dbReference type="EMBL" id="PTQ99684.1"/>
    </source>
</evidence>
<organism evidence="1 2">
    <name type="scientific">Mucilaginibacter yixingensis</name>
    <dbReference type="NCBI Taxonomy" id="1295612"/>
    <lineage>
        <taxon>Bacteria</taxon>
        <taxon>Pseudomonadati</taxon>
        <taxon>Bacteroidota</taxon>
        <taxon>Sphingobacteriia</taxon>
        <taxon>Sphingobacteriales</taxon>
        <taxon>Sphingobacteriaceae</taxon>
        <taxon>Mucilaginibacter</taxon>
    </lineage>
</organism>
<reference evidence="1 2" key="1">
    <citation type="submission" date="2018-04" db="EMBL/GenBank/DDBJ databases">
        <title>Genomic Encyclopedia of Archaeal and Bacterial Type Strains, Phase II (KMG-II): from individual species to whole genera.</title>
        <authorList>
            <person name="Goeker M."/>
        </authorList>
    </citation>
    <scope>NUCLEOTIDE SEQUENCE [LARGE SCALE GENOMIC DNA]</scope>
    <source>
        <strain evidence="1 2">DSM 26809</strain>
    </source>
</reference>
<evidence type="ECO:0000313" key="2">
    <source>
        <dbReference type="Proteomes" id="UP000244168"/>
    </source>
</evidence>
<dbReference type="EMBL" id="QAOQ01000002">
    <property type="protein sequence ID" value="PTQ99684.1"/>
    <property type="molecule type" value="Genomic_DNA"/>
</dbReference>
<keyword evidence="2" id="KW-1185">Reference proteome</keyword>